<dbReference type="EMBL" id="HBKN01012845">
    <property type="protein sequence ID" value="CAE2285636.1"/>
    <property type="molecule type" value="Transcribed_RNA"/>
</dbReference>
<sequence length="262" mass="28632">MNTPASLLPALLTALLFIALPSLVSSVDNPICVSYKFKAKAGDFLVSVFFSFANKLPFLLSNILIGGLSFFLLYMAGACSIETTMSSCTFLSKQASMMTNLTNIGNKVAAMTSDPSCRSFIDKIVCKKRFGNASQAKLGITCASLCSYWTFNQMFDMNMLSELAPGQEIIPCNQDSDCTYTNGRLTSSYAVLPICCSYMRVSLSDLCEVSTTQVDNVMNNLNTNKICAYSYCIAEGNNLRASFLMVLLTLIPMLYTVKCMSQ</sequence>
<dbReference type="AlphaFoldDB" id="A0A7S4K6N3"/>
<proteinExistence type="predicted"/>
<evidence type="ECO:0000256" key="1">
    <source>
        <dbReference type="SAM" id="Phobius"/>
    </source>
</evidence>
<keyword evidence="2" id="KW-0732">Signal</keyword>
<protein>
    <submittedName>
        <fullName evidence="3">Uncharacterized protein</fullName>
    </submittedName>
</protein>
<gene>
    <name evidence="3" type="ORF">GTHE00462_LOCUS10015</name>
</gene>
<evidence type="ECO:0000313" key="3">
    <source>
        <dbReference type="EMBL" id="CAE2285636.1"/>
    </source>
</evidence>
<keyword evidence="1" id="KW-1133">Transmembrane helix</keyword>
<feature type="signal peptide" evidence="2">
    <location>
        <begin position="1"/>
        <end position="26"/>
    </location>
</feature>
<reference evidence="3" key="1">
    <citation type="submission" date="2021-01" db="EMBL/GenBank/DDBJ databases">
        <authorList>
            <person name="Corre E."/>
            <person name="Pelletier E."/>
            <person name="Niang G."/>
            <person name="Scheremetjew M."/>
            <person name="Finn R."/>
            <person name="Kale V."/>
            <person name="Holt S."/>
            <person name="Cochrane G."/>
            <person name="Meng A."/>
            <person name="Brown T."/>
            <person name="Cohen L."/>
        </authorList>
    </citation>
    <scope>NUCLEOTIDE SEQUENCE</scope>
    <source>
        <strain evidence="3">CCMP 2712</strain>
    </source>
</reference>
<name>A0A7S4K6N3_GUITH</name>
<accession>A0A7S4K6N3</accession>
<feature type="transmembrane region" description="Helical" evidence="1">
    <location>
        <begin position="239"/>
        <end position="257"/>
    </location>
</feature>
<evidence type="ECO:0000256" key="2">
    <source>
        <dbReference type="SAM" id="SignalP"/>
    </source>
</evidence>
<feature type="chain" id="PRO_5031426740" evidence="2">
    <location>
        <begin position="27"/>
        <end position="262"/>
    </location>
</feature>
<organism evidence="3">
    <name type="scientific">Guillardia theta</name>
    <name type="common">Cryptophyte</name>
    <name type="synonym">Cryptomonas phi</name>
    <dbReference type="NCBI Taxonomy" id="55529"/>
    <lineage>
        <taxon>Eukaryota</taxon>
        <taxon>Cryptophyceae</taxon>
        <taxon>Pyrenomonadales</taxon>
        <taxon>Geminigeraceae</taxon>
        <taxon>Guillardia</taxon>
    </lineage>
</organism>
<keyword evidence="1" id="KW-0812">Transmembrane</keyword>
<keyword evidence="1" id="KW-0472">Membrane</keyword>